<dbReference type="SMART" id="SM00194">
    <property type="entry name" value="PTPc"/>
    <property type="match status" value="1"/>
</dbReference>
<dbReference type="PANTHER" id="PTHR46163:SF5">
    <property type="entry name" value="TYROSINE-PROTEIN PHOSPHATASE"/>
    <property type="match status" value="1"/>
</dbReference>
<dbReference type="PROSITE" id="PS50055">
    <property type="entry name" value="TYR_PHOSPHATASE_PTP"/>
    <property type="match status" value="1"/>
</dbReference>
<dbReference type="PRINTS" id="PR00700">
    <property type="entry name" value="PRTYPHPHTASE"/>
</dbReference>
<evidence type="ECO:0000259" key="1">
    <source>
        <dbReference type="PROSITE" id="PS50055"/>
    </source>
</evidence>
<dbReference type="InterPro" id="IPR052782">
    <property type="entry name" value="Oocyte-zygote_transition_reg"/>
</dbReference>
<dbReference type="GO" id="GO:0004725">
    <property type="term" value="F:protein tyrosine phosphatase activity"/>
    <property type="evidence" value="ECO:0007669"/>
    <property type="project" value="InterPro"/>
</dbReference>
<dbReference type="Gene3D" id="3.90.190.10">
    <property type="entry name" value="Protein tyrosine phosphatase superfamily"/>
    <property type="match status" value="1"/>
</dbReference>
<feature type="domain" description="Tyrosine-protein phosphatase" evidence="1">
    <location>
        <begin position="29"/>
        <end position="122"/>
    </location>
</feature>
<gene>
    <name evidence="2" type="ORF">ANCCEY_14666</name>
</gene>
<proteinExistence type="predicted"/>
<reference evidence="2 3" key="1">
    <citation type="submission" date="2013-05" db="EMBL/GenBank/DDBJ databases">
        <title>Draft genome of the parasitic nematode Anyclostoma ceylanicum.</title>
        <authorList>
            <person name="Mitreva M."/>
        </authorList>
    </citation>
    <scope>NUCLEOTIDE SEQUENCE [LARGE SCALE GENOMIC DNA]</scope>
</reference>
<dbReference type="AlphaFoldDB" id="A0A0D6L635"/>
<name>A0A0D6L635_9BILA</name>
<dbReference type="EMBL" id="KE126325">
    <property type="protein sequence ID" value="EPB66243.1"/>
    <property type="molecule type" value="Genomic_DNA"/>
</dbReference>
<dbReference type="SUPFAM" id="SSF52799">
    <property type="entry name" value="(Phosphotyrosine protein) phosphatases II"/>
    <property type="match status" value="1"/>
</dbReference>
<accession>A0A0D6L635</accession>
<dbReference type="PANTHER" id="PTHR46163">
    <property type="entry name" value="TYROSINE-PROTEIN PHOSPHATASE-RELATED"/>
    <property type="match status" value="1"/>
</dbReference>
<dbReference type="Proteomes" id="UP000054495">
    <property type="component" value="Unassembled WGS sequence"/>
</dbReference>
<dbReference type="Pfam" id="PF00102">
    <property type="entry name" value="Y_phosphatase"/>
    <property type="match status" value="1"/>
</dbReference>
<keyword evidence="3" id="KW-1185">Reference proteome</keyword>
<dbReference type="InterPro" id="IPR029021">
    <property type="entry name" value="Prot-tyrosine_phosphatase-like"/>
</dbReference>
<evidence type="ECO:0000313" key="2">
    <source>
        <dbReference type="EMBL" id="EPB66243.1"/>
    </source>
</evidence>
<protein>
    <submittedName>
        <fullName evidence="2">Protein-tyrosine phosphatase</fullName>
    </submittedName>
</protein>
<organism evidence="2 3">
    <name type="scientific">Ancylostoma ceylanicum</name>
    <dbReference type="NCBI Taxonomy" id="53326"/>
    <lineage>
        <taxon>Eukaryota</taxon>
        <taxon>Metazoa</taxon>
        <taxon>Ecdysozoa</taxon>
        <taxon>Nematoda</taxon>
        <taxon>Chromadorea</taxon>
        <taxon>Rhabditida</taxon>
        <taxon>Rhabditina</taxon>
        <taxon>Rhabditomorpha</taxon>
        <taxon>Strongyloidea</taxon>
        <taxon>Ancylostomatidae</taxon>
        <taxon>Ancylostomatinae</taxon>
        <taxon>Ancylostoma</taxon>
    </lineage>
</organism>
<feature type="non-terminal residue" evidence="2">
    <location>
        <position position="1"/>
    </location>
</feature>
<sequence length="137" mass="15600">LHATRCKNISVVVLWEQKNFKVLAQHYSFPDVICNDHTRVILKDGKGSDYIHANYVKGNNLLNTFICTQGPMLNTIEDFWRMVVCEHVAHIVMLCDTVEMGKSKCEQYWPLSQDQKMEVGGIVAVIVSALLINVQFC</sequence>
<evidence type="ECO:0000313" key="3">
    <source>
        <dbReference type="Proteomes" id="UP000054495"/>
    </source>
</evidence>
<dbReference type="InterPro" id="IPR000242">
    <property type="entry name" value="PTP_cat"/>
</dbReference>